<dbReference type="EC" id="2.7.13.3" evidence="4"/>
<keyword evidence="8" id="KW-0547">Nucleotide-binding</keyword>
<dbReference type="GO" id="GO:0045121">
    <property type="term" value="C:membrane raft"/>
    <property type="evidence" value="ECO:0007669"/>
    <property type="project" value="UniProtKB-SubCell"/>
</dbReference>
<comment type="subcellular location">
    <subcellularLocation>
        <location evidence="2">Cell membrane</location>
    </subcellularLocation>
    <subcellularLocation>
        <location evidence="3">Membrane raft</location>
        <topology evidence="3">Multi-pass membrane protein</topology>
    </subcellularLocation>
</comment>
<protein>
    <recommendedName>
        <fullName evidence="4">histidine kinase</fullName>
        <ecNumber evidence="4">2.7.13.3</ecNumber>
    </recommendedName>
</protein>
<dbReference type="Pfam" id="PF02518">
    <property type="entry name" value="HATPase_c"/>
    <property type="match status" value="1"/>
</dbReference>
<evidence type="ECO:0000256" key="12">
    <source>
        <dbReference type="ARBA" id="ARBA00023136"/>
    </source>
</evidence>
<dbReference type="GO" id="GO:0005886">
    <property type="term" value="C:plasma membrane"/>
    <property type="evidence" value="ECO:0007669"/>
    <property type="project" value="UniProtKB-SubCell"/>
</dbReference>
<keyword evidence="7" id="KW-0808">Transferase</keyword>
<dbReference type="EMBL" id="CP096649">
    <property type="protein sequence ID" value="UQK59500.1"/>
    <property type="molecule type" value="Genomic_DNA"/>
</dbReference>
<dbReference type="Pfam" id="PF00512">
    <property type="entry name" value="HisKA"/>
    <property type="match status" value="1"/>
</dbReference>
<keyword evidence="6" id="KW-0597">Phosphoprotein</keyword>
<dbReference type="InterPro" id="IPR003660">
    <property type="entry name" value="HAMP_dom"/>
</dbReference>
<name>A0A9E7IX62_9FIRM</name>
<evidence type="ECO:0000313" key="18">
    <source>
        <dbReference type="Proteomes" id="UP000831151"/>
    </source>
</evidence>
<comment type="catalytic activity">
    <reaction evidence="1">
        <text>ATP + protein L-histidine = ADP + protein N-phospho-L-histidine.</text>
        <dbReference type="EC" id="2.7.13.3"/>
    </reaction>
</comment>
<evidence type="ECO:0000256" key="14">
    <source>
        <dbReference type="SAM" id="Phobius"/>
    </source>
</evidence>
<dbReference type="InterPro" id="IPR050736">
    <property type="entry name" value="Sensor_HK_Regulatory"/>
</dbReference>
<dbReference type="InterPro" id="IPR036097">
    <property type="entry name" value="HisK_dim/P_sf"/>
</dbReference>
<dbReference type="GO" id="GO:0005524">
    <property type="term" value="F:ATP binding"/>
    <property type="evidence" value="ECO:0007669"/>
    <property type="project" value="UniProtKB-KW"/>
</dbReference>
<dbReference type="GO" id="GO:0000155">
    <property type="term" value="F:phosphorelay sensor kinase activity"/>
    <property type="evidence" value="ECO:0007669"/>
    <property type="project" value="InterPro"/>
</dbReference>
<keyword evidence="12 14" id="KW-0472">Membrane</keyword>
<evidence type="ECO:0000256" key="2">
    <source>
        <dbReference type="ARBA" id="ARBA00004236"/>
    </source>
</evidence>
<evidence type="ECO:0000256" key="7">
    <source>
        <dbReference type="ARBA" id="ARBA00022679"/>
    </source>
</evidence>
<dbReference type="PANTHER" id="PTHR43711:SF1">
    <property type="entry name" value="HISTIDINE KINASE 1"/>
    <property type="match status" value="1"/>
</dbReference>
<accession>A0A9E7IX62</accession>
<evidence type="ECO:0000259" key="16">
    <source>
        <dbReference type="PROSITE" id="PS50885"/>
    </source>
</evidence>
<evidence type="ECO:0000313" key="17">
    <source>
        <dbReference type="EMBL" id="UQK59500.1"/>
    </source>
</evidence>
<dbReference type="Pfam" id="PF00672">
    <property type="entry name" value="HAMP"/>
    <property type="match status" value="1"/>
</dbReference>
<sequence>MNTRNSLKKSLMQNFILLVFISLVLINIFSSYMFKRFYYNQTIKNAKDTLNMYVDYDRKFYGFTSNDKIKEAINQHPNLFYNNIDQRLEILDTDGTVLFDSEGYKYTTAPEMEALIKNGSATWIGRDAASGERVLTVSTAVKHKDEPIYYLRLFFGLGQVDEFTSKLSIIIAAISLLVLLVCIFISNFVSDSIVNPIKYLTRIAMRMSKGNYKEKSKLELKNEIGALSNAMNTLSDEIIKHDELKNEFIANISHELRTPLTSLTGWAYTLKDGGLDQETTELAHDILISESERLSSLLEELLDFSRLISGKISLNKDYFDLKICVENITKQVFPKLEKNKETIELNVSPASYIYYGDENRIKQVMINLLDNAVKFNKERGLITVNLYQDKDNFFIDVIDQGVGIDDDEIKYIFEKFYAGKKSKSHTGIGLAIVKEIVTLHKGSVEIESKPGEGTKFTVRLAKELKDEKNS</sequence>
<dbReference type="SMART" id="SM00304">
    <property type="entry name" value="HAMP"/>
    <property type="match status" value="1"/>
</dbReference>
<dbReference type="InterPro" id="IPR003661">
    <property type="entry name" value="HisK_dim/P_dom"/>
</dbReference>
<gene>
    <name evidence="17" type="ORF">M1R53_02240</name>
</gene>
<evidence type="ECO:0000256" key="10">
    <source>
        <dbReference type="ARBA" id="ARBA00022840"/>
    </source>
</evidence>
<dbReference type="Gene3D" id="6.10.340.10">
    <property type="match status" value="1"/>
</dbReference>
<dbReference type="Gene3D" id="3.30.565.10">
    <property type="entry name" value="Histidine kinase-like ATPase, C-terminal domain"/>
    <property type="match status" value="1"/>
</dbReference>
<organism evidence="17 18">
    <name type="scientific">Fenollaria massiliensis</name>
    <dbReference type="NCBI Taxonomy" id="938288"/>
    <lineage>
        <taxon>Bacteria</taxon>
        <taxon>Bacillati</taxon>
        <taxon>Bacillota</taxon>
        <taxon>Clostridia</taxon>
        <taxon>Eubacteriales</taxon>
        <taxon>Fenollaria</taxon>
    </lineage>
</organism>
<dbReference type="CDD" id="cd06225">
    <property type="entry name" value="HAMP"/>
    <property type="match status" value="1"/>
</dbReference>
<evidence type="ECO:0000256" key="3">
    <source>
        <dbReference type="ARBA" id="ARBA00004314"/>
    </source>
</evidence>
<dbReference type="PROSITE" id="PS50109">
    <property type="entry name" value="HIS_KIN"/>
    <property type="match status" value="1"/>
</dbReference>
<dbReference type="PRINTS" id="PR00344">
    <property type="entry name" value="BCTRLSENSOR"/>
</dbReference>
<dbReference type="Gene3D" id="1.10.287.130">
    <property type="match status" value="1"/>
</dbReference>
<keyword evidence="13" id="KW-0175">Coiled coil</keyword>
<evidence type="ECO:0000256" key="8">
    <source>
        <dbReference type="ARBA" id="ARBA00022741"/>
    </source>
</evidence>
<feature type="coiled-coil region" evidence="13">
    <location>
        <begin position="217"/>
        <end position="247"/>
    </location>
</feature>
<evidence type="ECO:0000256" key="11">
    <source>
        <dbReference type="ARBA" id="ARBA00023012"/>
    </source>
</evidence>
<evidence type="ECO:0000259" key="15">
    <source>
        <dbReference type="PROSITE" id="PS50109"/>
    </source>
</evidence>
<dbReference type="CDD" id="cd00082">
    <property type="entry name" value="HisKA"/>
    <property type="match status" value="1"/>
</dbReference>
<dbReference type="SUPFAM" id="SSF158472">
    <property type="entry name" value="HAMP domain-like"/>
    <property type="match status" value="1"/>
</dbReference>
<evidence type="ECO:0000256" key="4">
    <source>
        <dbReference type="ARBA" id="ARBA00012438"/>
    </source>
</evidence>
<keyword evidence="14" id="KW-1133">Transmembrane helix</keyword>
<dbReference type="SMART" id="SM00388">
    <property type="entry name" value="HisKA"/>
    <property type="match status" value="1"/>
</dbReference>
<dbReference type="SUPFAM" id="SSF55874">
    <property type="entry name" value="ATPase domain of HSP90 chaperone/DNA topoisomerase II/histidine kinase"/>
    <property type="match status" value="1"/>
</dbReference>
<evidence type="ECO:0000256" key="9">
    <source>
        <dbReference type="ARBA" id="ARBA00022777"/>
    </source>
</evidence>
<evidence type="ECO:0000256" key="5">
    <source>
        <dbReference type="ARBA" id="ARBA00022475"/>
    </source>
</evidence>
<dbReference type="InterPro" id="IPR036890">
    <property type="entry name" value="HATPase_C_sf"/>
</dbReference>
<dbReference type="Proteomes" id="UP000831151">
    <property type="component" value="Chromosome"/>
</dbReference>
<keyword evidence="5" id="KW-1003">Cell membrane</keyword>
<feature type="domain" description="HAMP" evidence="16">
    <location>
        <begin position="191"/>
        <end position="243"/>
    </location>
</feature>
<keyword evidence="18" id="KW-1185">Reference proteome</keyword>
<dbReference type="PANTHER" id="PTHR43711">
    <property type="entry name" value="TWO-COMPONENT HISTIDINE KINASE"/>
    <property type="match status" value="1"/>
</dbReference>
<dbReference type="FunFam" id="3.30.565.10:FF:000023">
    <property type="entry name" value="PAS domain-containing sensor histidine kinase"/>
    <property type="match status" value="1"/>
</dbReference>
<dbReference type="SUPFAM" id="SSF47384">
    <property type="entry name" value="Homodimeric domain of signal transducing histidine kinase"/>
    <property type="match status" value="1"/>
</dbReference>
<keyword evidence="14" id="KW-0812">Transmembrane</keyword>
<reference evidence="17" key="1">
    <citation type="submission" date="2022-04" db="EMBL/GenBank/DDBJ databases">
        <title>Complete genome sequences of Ezakiella coagulans and Fenollaria massiliensis.</title>
        <authorList>
            <person name="France M.T."/>
            <person name="Clifford J."/>
            <person name="Narina S."/>
            <person name="Rutt L."/>
            <person name="Ravel J."/>
        </authorList>
    </citation>
    <scope>NUCLEOTIDE SEQUENCE</scope>
    <source>
        <strain evidence="17">C0061C2</strain>
    </source>
</reference>
<feature type="transmembrane region" description="Helical" evidence="14">
    <location>
        <begin position="167"/>
        <end position="189"/>
    </location>
</feature>
<dbReference type="KEGG" id="fms:M1R53_02240"/>
<dbReference type="InterPro" id="IPR003594">
    <property type="entry name" value="HATPase_dom"/>
</dbReference>
<evidence type="ECO:0000256" key="13">
    <source>
        <dbReference type="SAM" id="Coils"/>
    </source>
</evidence>
<proteinExistence type="predicted"/>
<dbReference type="RefSeq" id="WP_249242924.1">
    <property type="nucleotide sequence ID" value="NZ_CP096649.1"/>
</dbReference>
<evidence type="ECO:0000256" key="1">
    <source>
        <dbReference type="ARBA" id="ARBA00000085"/>
    </source>
</evidence>
<dbReference type="InterPro" id="IPR004358">
    <property type="entry name" value="Sig_transdc_His_kin-like_C"/>
</dbReference>
<dbReference type="PROSITE" id="PS50885">
    <property type="entry name" value="HAMP"/>
    <property type="match status" value="1"/>
</dbReference>
<evidence type="ECO:0000256" key="6">
    <source>
        <dbReference type="ARBA" id="ARBA00022553"/>
    </source>
</evidence>
<dbReference type="InterPro" id="IPR005467">
    <property type="entry name" value="His_kinase_dom"/>
</dbReference>
<dbReference type="FunFam" id="1.10.287.130:FF:000001">
    <property type="entry name" value="Two-component sensor histidine kinase"/>
    <property type="match status" value="1"/>
</dbReference>
<feature type="transmembrane region" description="Helical" evidence="14">
    <location>
        <begin position="15"/>
        <end position="34"/>
    </location>
</feature>
<keyword evidence="9 17" id="KW-0418">Kinase</keyword>
<keyword evidence="11" id="KW-0902">Two-component regulatory system</keyword>
<dbReference type="SMART" id="SM00387">
    <property type="entry name" value="HATPase_c"/>
    <property type="match status" value="1"/>
</dbReference>
<keyword evidence="10" id="KW-0067">ATP-binding</keyword>
<feature type="domain" description="Histidine kinase" evidence="15">
    <location>
        <begin position="251"/>
        <end position="464"/>
    </location>
</feature>
<dbReference type="AlphaFoldDB" id="A0A9E7IX62"/>